<evidence type="ECO:0000256" key="1">
    <source>
        <dbReference type="SAM" id="SignalP"/>
    </source>
</evidence>
<dbReference type="PROSITE" id="PS51257">
    <property type="entry name" value="PROKAR_LIPOPROTEIN"/>
    <property type="match status" value="1"/>
</dbReference>
<sequence length="153" mass="16452">MRTGRMLALVAAAALLMACSNQTAKNAVKGLLSDPDSAQFSGLVAGKEKGDVCGYVNAKNRMGGYAGNAPFFYEQITDTVAIVNAPEDSDFRGLWLDLQSGGTNRYVKLATQCNLVKQLESICGIAFSLPKHQLCEVIHDPSELHKALKIKYG</sequence>
<name>A0A7G9RRL9_9BURK</name>
<dbReference type="KEGG" id="drg:H9K76_05170"/>
<feature type="signal peptide" evidence="1">
    <location>
        <begin position="1"/>
        <end position="24"/>
    </location>
</feature>
<evidence type="ECO:0000313" key="3">
    <source>
        <dbReference type="Proteomes" id="UP000515811"/>
    </source>
</evidence>
<dbReference type="Proteomes" id="UP000515811">
    <property type="component" value="Chromosome"/>
</dbReference>
<gene>
    <name evidence="2" type="ORF">H9K76_05170</name>
</gene>
<accession>A0A7G9RRL9</accession>
<evidence type="ECO:0000313" key="2">
    <source>
        <dbReference type="EMBL" id="QNN58244.1"/>
    </source>
</evidence>
<proteinExistence type="predicted"/>
<dbReference type="RefSeq" id="WP_187598488.1">
    <property type="nucleotide sequence ID" value="NZ_CP060714.1"/>
</dbReference>
<keyword evidence="3" id="KW-1185">Reference proteome</keyword>
<reference evidence="2 3" key="1">
    <citation type="submission" date="2020-08" db="EMBL/GenBank/DDBJ databases">
        <title>Genome sequence of Diaphorobacter ruginosibacter DSM 27467T.</title>
        <authorList>
            <person name="Hyun D.-W."/>
            <person name="Bae J.-W."/>
        </authorList>
    </citation>
    <scope>NUCLEOTIDE SEQUENCE [LARGE SCALE GENOMIC DNA]</scope>
    <source>
        <strain evidence="2 3">DSM 27467</strain>
    </source>
</reference>
<dbReference type="AlphaFoldDB" id="A0A7G9RRL9"/>
<feature type="chain" id="PRO_5028811866" evidence="1">
    <location>
        <begin position="25"/>
        <end position="153"/>
    </location>
</feature>
<dbReference type="EMBL" id="CP060714">
    <property type="protein sequence ID" value="QNN58244.1"/>
    <property type="molecule type" value="Genomic_DNA"/>
</dbReference>
<keyword evidence="1" id="KW-0732">Signal</keyword>
<organism evidence="2 3">
    <name type="scientific">Diaphorobacter ruginosibacter</name>
    <dbReference type="NCBI Taxonomy" id="1715720"/>
    <lineage>
        <taxon>Bacteria</taxon>
        <taxon>Pseudomonadati</taxon>
        <taxon>Pseudomonadota</taxon>
        <taxon>Betaproteobacteria</taxon>
        <taxon>Burkholderiales</taxon>
        <taxon>Comamonadaceae</taxon>
        <taxon>Diaphorobacter</taxon>
    </lineage>
</organism>
<protein>
    <submittedName>
        <fullName evidence="2">Uncharacterized protein</fullName>
    </submittedName>
</protein>